<gene>
    <name evidence="1" type="ORF">OKIOD_LOCUS1665</name>
</gene>
<proteinExistence type="predicted"/>
<accession>A0ABN7RNW7</accession>
<reference evidence="1 2" key="1">
    <citation type="submission" date="2021-04" db="EMBL/GenBank/DDBJ databases">
        <authorList>
            <person name="Bliznina A."/>
        </authorList>
    </citation>
    <scope>NUCLEOTIDE SEQUENCE [LARGE SCALE GENOMIC DNA]</scope>
</reference>
<keyword evidence="2" id="KW-1185">Reference proteome</keyword>
<organism evidence="1 2">
    <name type="scientific">Oikopleura dioica</name>
    <name type="common">Tunicate</name>
    <dbReference type="NCBI Taxonomy" id="34765"/>
    <lineage>
        <taxon>Eukaryota</taxon>
        <taxon>Metazoa</taxon>
        <taxon>Chordata</taxon>
        <taxon>Tunicata</taxon>
        <taxon>Appendicularia</taxon>
        <taxon>Copelata</taxon>
        <taxon>Oikopleuridae</taxon>
        <taxon>Oikopleura</taxon>
    </lineage>
</organism>
<protein>
    <submittedName>
        <fullName evidence="1">Oidioi.mRNA.OKI2018_I69.PAR.g10107.t1.cds</fullName>
    </submittedName>
</protein>
<sequence length="105" mass="11950">MRIPISSLFAVHSSFDSSLNPALPEYAERSQAKFNEEMASSWSQRRRDFSRGVSGMNAMWNNGEKNVILATAKPAKMLNIQDLIDRLSQKYNQDPRLMNSKSPKD</sequence>
<dbReference type="EMBL" id="OU015568">
    <property type="protein sequence ID" value="CAG5082363.1"/>
    <property type="molecule type" value="Genomic_DNA"/>
</dbReference>
<evidence type="ECO:0000313" key="1">
    <source>
        <dbReference type="EMBL" id="CAG5082363.1"/>
    </source>
</evidence>
<dbReference type="Proteomes" id="UP001158576">
    <property type="component" value="Chromosome PAR"/>
</dbReference>
<name>A0ABN7RNW7_OIKDI</name>
<evidence type="ECO:0000313" key="2">
    <source>
        <dbReference type="Proteomes" id="UP001158576"/>
    </source>
</evidence>